<dbReference type="Gene3D" id="3.30.710.10">
    <property type="entry name" value="Potassium Channel Kv1.1, Chain A"/>
    <property type="match status" value="1"/>
</dbReference>
<dbReference type="FunFam" id="1.25.40.420:FF:000001">
    <property type="entry name" value="Kelch-like family member 12"/>
    <property type="match status" value="1"/>
</dbReference>
<dbReference type="Proteomes" id="UP001318040">
    <property type="component" value="Chromosome 52"/>
</dbReference>
<dbReference type="SUPFAM" id="SSF50965">
    <property type="entry name" value="Galactose oxidase, central domain"/>
    <property type="match status" value="1"/>
</dbReference>
<dbReference type="SUPFAM" id="SSF117281">
    <property type="entry name" value="Kelch motif"/>
    <property type="match status" value="1"/>
</dbReference>
<evidence type="ECO:0000313" key="9">
    <source>
        <dbReference type="RefSeq" id="XP_032829811.1"/>
    </source>
</evidence>
<protein>
    <recommendedName>
        <fullName evidence="2">Kelch-like protein 25</fullName>
    </recommendedName>
</protein>
<dbReference type="SMART" id="SM00875">
    <property type="entry name" value="BACK"/>
    <property type="match status" value="1"/>
</dbReference>
<evidence type="ECO:0000256" key="3">
    <source>
        <dbReference type="ARBA" id="ARBA00022441"/>
    </source>
</evidence>
<accession>A0AAJ7U4Q8</accession>
<dbReference type="InterPro" id="IPR017096">
    <property type="entry name" value="BTB-kelch_protein"/>
</dbReference>
<dbReference type="Pfam" id="PF07707">
    <property type="entry name" value="BACK"/>
    <property type="match status" value="1"/>
</dbReference>
<evidence type="ECO:0000256" key="1">
    <source>
        <dbReference type="ARBA" id="ARBA00004906"/>
    </source>
</evidence>
<dbReference type="PROSITE" id="PS50097">
    <property type="entry name" value="BTB"/>
    <property type="match status" value="1"/>
</dbReference>
<dbReference type="KEGG" id="pmrn:116953591"/>
<keyword evidence="5" id="KW-0833">Ubl conjugation pathway</keyword>
<evidence type="ECO:0000313" key="8">
    <source>
        <dbReference type="Proteomes" id="UP001318040"/>
    </source>
</evidence>
<dbReference type="Gene3D" id="1.25.40.420">
    <property type="match status" value="1"/>
</dbReference>
<dbReference type="GO" id="GO:0031463">
    <property type="term" value="C:Cul3-RING ubiquitin ligase complex"/>
    <property type="evidence" value="ECO:0007669"/>
    <property type="project" value="TreeGrafter"/>
</dbReference>
<dbReference type="InterPro" id="IPR011333">
    <property type="entry name" value="SKP1/BTB/POZ_sf"/>
</dbReference>
<dbReference type="GO" id="GO:0005737">
    <property type="term" value="C:cytoplasm"/>
    <property type="evidence" value="ECO:0007669"/>
    <property type="project" value="TreeGrafter"/>
</dbReference>
<dbReference type="InterPro" id="IPR011705">
    <property type="entry name" value="BACK"/>
</dbReference>
<dbReference type="RefSeq" id="XP_032829811.1">
    <property type="nucleotide sequence ID" value="XM_032973920.1"/>
</dbReference>
<dbReference type="InterPro" id="IPR015915">
    <property type="entry name" value="Kelch-typ_b-propeller"/>
</dbReference>
<dbReference type="GO" id="GO:0006511">
    <property type="term" value="P:ubiquitin-dependent protein catabolic process"/>
    <property type="evidence" value="ECO:0007669"/>
    <property type="project" value="TreeGrafter"/>
</dbReference>
<dbReference type="InterPro" id="IPR000210">
    <property type="entry name" value="BTB/POZ_dom"/>
</dbReference>
<gene>
    <name evidence="9" type="primary">LOC116953591</name>
</gene>
<organism evidence="8 9">
    <name type="scientific">Petromyzon marinus</name>
    <name type="common">Sea lamprey</name>
    <dbReference type="NCBI Taxonomy" id="7757"/>
    <lineage>
        <taxon>Eukaryota</taxon>
        <taxon>Metazoa</taxon>
        <taxon>Chordata</taxon>
        <taxon>Craniata</taxon>
        <taxon>Vertebrata</taxon>
        <taxon>Cyclostomata</taxon>
        <taxon>Hyperoartia</taxon>
        <taxon>Petromyzontiformes</taxon>
        <taxon>Petromyzontidae</taxon>
        <taxon>Petromyzon</taxon>
    </lineage>
</organism>
<dbReference type="InterPro" id="IPR006652">
    <property type="entry name" value="Kelch_1"/>
</dbReference>
<dbReference type="SMART" id="SM00225">
    <property type="entry name" value="BTB"/>
    <property type="match status" value="1"/>
</dbReference>
<keyword evidence="4" id="KW-0677">Repeat</keyword>
<evidence type="ECO:0000256" key="4">
    <source>
        <dbReference type="ARBA" id="ARBA00022737"/>
    </source>
</evidence>
<dbReference type="PANTHER" id="PTHR24412:SF487">
    <property type="entry name" value="KELCH-LIKE PROTEIN 25"/>
    <property type="match status" value="1"/>
</dbReference>
<name>A0AAJ7U4Q8_PETMA</name>
<evidence type="ECO:0000256" key="5">
    <source>
        <dbReference type="ARBA" id="ARBA00022786"/>
    </source>
</evidence>
<dbReference type="Gene3D" id="2.120.10.80">
    <property type="entry name" value="Kelch-type beta propeller"/>
    <property type="match status" value="2"/>
</dbReference>
<feature type="domain" description="BTB" evidence="7">
    <location>
        <begin position="76"/>
        <end position="149"/>
    </location>
</feature>
<dbReference type="PIRSF" id="PIRSF037037">
    <property type="entry name" value="Kelch-like_protein_gigaxonin"/>
    <property type="match status" value="1"/>
</dbReference>
<dbReference type="InterPro" id="IPR011043">
    <property type="entry name" value="Gal_Oxase/kelch_b-propeller"/>
</dbReference>
<keyword evidence="3" id="KW-0880">Kelch repeat</keyword>
<reference evidence="9" key="1">
    <citation type="submission" date="2025-08" db="UniProtKB">
        <authorList>
            <consortium name="RefSeq"/>
        </authorList>
    </citation>
    <scope>IDENTIFICATION</scope>
    <source>
        <tissue evidence="9">Sperm</tissue>
    </source>
</reference>
<evidence type="ECO:0000259" key="7">
    <source>
        <dbReference type="PROSITE" id="PS50097"/>
    </source>
</evidence>
<dbReference type="SMART" id="SM00612">
    <property type="entry name" value="Kelch"/>
    <property type="match status" value="4"/>
</dbReference>
<keyword evidence="8" id="KW-1185">Reference proteome</keyword>
<sequence length="628" mass="67323">MQRNNRRAARFNCLTRHESASIREPSGMLKAENWRGWQPPAAAAAGAVGKEVYQRSGHSDVLMAGLNELRRSSALLDVVLRTANNGGGVHELSCHRLVLAACSPYFAAMFSGGLRESRQAHVDLGDSVDPQVLEQLVGFAYTGRVELAEESAAQLLSAADMLQFGDVREACAAFLCRCISPDSCLSLLALADAHACARLRTLALQACLESFEQACQDHQFPLLSADVIAELLSSDELEATEETHVMQALARWAQHDSDARRPHLPRLLRCVRLGLLSKEFLSATLNGGDGGVFSGEPPCRIALEEALAWRRSSMQSSELGTMAHPRRNSLTMFLIAGKTFASDMLFSVSRHTGSLTPRRSLPRQLKQSSACAMGQRILVTGGRAQAVLTEGGRAPAGVCQAERATWVYDTAEDEWSPGPTLGLTRYAHASTELDGRVYVAGGYTVVTAVFPMSMSEPLKEVECLHSGASEWKPVAPMPHGLSYLAMAGSKGKLYVFGETEFVPPAVQRYCPASRSWSVIGPCPLRCRFSAAAALGPDVYVVGGEGSREVRRFDCAAHRWWRAAPMASARTSPAAVAAAGRVYVAGGYNGTSRSADMECYCPRGDTWAPAGGTPGLCVTALVCVPAGGT</sequence>
<dbReference type="Pfam" id="PF01344">
    <property type="entry name" value="Kelch_1"/>
    <property type="match status" value="2"/>
</dbReference>
<evidence type="ECO:0000256" key="2">
    <source>
        <dbReference type="ARBA" id="ARBA00019851"/>
    </source>
</evidence>
<evidence type="ECO:0000256" key="6">
    <source>
        <dbReference type="ARBA" id="ARBA00022845"/>
    </source>
</evidence>
<dbReference type="AlphaFoldDB" id="A0AAJ7U4Q8"/>
<dbReference type="GO" id="GO:0006417">
    <property type="term" value="P:regulation of translation"/>
    <property type="evidence" value="ECO:0007669"/>
    <property type="project" value="UniProtKB-KW"/>
</dbReference>
<proteinExistence type="predicted"/>
<dbReference type="PANTHER" id="PTHR24412">
    <property type="entry name" value="KELCH PROTEIN"/>
    <property type="match status" value="1"/>
</dbReference>
<keyword evidence="6" id="KW-0810">Translation regulation</keyword>
<dbReference type="GeneID" id="116953591"/>
<dbReference type="SUPFAM" id="SSF54695">
    <property type="entry name" value="POZ domain"/>
    <property type="match status" value="1"/>
</dbReference>
<comment type="pathway">
    <text evidence="1">Protein modification; protein ubiquitination.</text>
</comment>
<dbReference type="Pfam" id="PF00651">
    <property type="entry name" value="BTB"/>
    <property type="match status" value="1"/>
</dbReference>